<name>A0A090F6W2_MESPL</name>
<evidence type="ECO:0000313" key="2">
    <source>
        <dbReference type="EMBL" id="CDX39553.1"/>
    </source>
</evidence>
<reference evidence="2 3" key="1">
    <citation type="submission" date="2014-08" db="EMBL/GenBank/DDBJ databases">
        <authorList>
            <person name="Moulin Lionel"/>
        </authorList>
    </citation>
    <scope>NUCLEOTIDE SEQUENCE [LARGE SCALE GENOMIC DNA]</scope>
</reference>
<organism evidence="2 3">
    <name type="scientific">Mesorhizobium plurifarium</name>
    <dbReference type="NCBI Taxonomy" id="69974"/>
    <lineage>
        <taxon>Bacteria</taxon>
        <taxon>Pseudomonadati</taxon>
        <taxon>Pseudomonadota</taxon>
        <taxon>Alphaproteobacteria</taxon>
        <taxon>Hyphomicrobiales</taxon>
        <taxon>Phyllobacteriaceae</taxon>
        <taxon>Mesorhizobium</taxon>
    </lineage>
</organism>
<accession>A0A090F6W2</accession>
<evidence type="ECO:0000256" key="1">
    <source>
        <dbReference type="SAM" id="MobiDB-lite"/>
    </source>
</evidence>
<evidence type="ECO:0000313" key="3">
    <source>
        <dbReference type="Proteomes" id="UP000046373"/>
    </source>
</evidence>
<gene>
    <name evidence="2" type="ORF">MPLDJ20_260041</name>
</gene>
<proteinExistence type="predicted"/>
<sequence>MEHRARGEVEQTGGAPGWAAFHPRAAPGGVQPKPGPHWKLRLPQGGPIKSPSGSHGRRALSRR</sequence>
<dbReference type="EMBL" id="CCNB01000019">
    <property type="protein sequence ID" value="CDX39553.1"/>
    <property type="molecule type" value="Genomic_DNA"/>
</dbReference>
<dbReference type="Proteomes" id="UP000046373">
    <property type="component" value="Unassembled WGS sequence"/>
</dbReference>
<protein>
    <submittedName>
        <fullName evidence="2">Os04g0426266 protein</fullName>
    </submittedName>
</protein>
<dbReference type="AlphaFoldDB" id="A0A090F6W2"/>
<feature type="region of interest" description="Disordered" evidence="1">
    <location>
        <begin position="1"/>
        <end position="63"/>
    </location>
</feature>